<organism evidence="4 5">
    <name type="scientific">Ottowia pentelensis</name>
    <dbReference type="NCBI Taxonomy" id="511108"/>
    <lineage>
        <taxon>Bacteria</taxon>
        <taxon>Pseudomonadati</taxon>
        <taxon>Pseudomonadota</taxon>
        <taxon>Betaproteobacteria</taxon>
        <taxon>Burkholderiales</taxon>
        <taxon>Comamonadaceae</taxon>
        <taxon>Ottowia</taxon>
    </lineage>
</organism>
<dbReference type="PANTHER" id="PTHR28004:SF2">
    <property type="entry name" value="D-SERINE DEHYDRATASE"/>
    <property type="match status" value="1"/>
</dbReference>
<dbReference type="SMART" id="SM01119">
    <property type="entry name" value="D-ser_dehydrat"/>
    <property type="match status" value="1"/>
</dbReference>
<dbReference type="Pfam" id="PF14031">
    <property type="entry name" value="D-ser_dehydrat"/>
    <property type="match status" value="1"/>
</dbReference>
<feature type="domain" description="D-serine dehydratase-like" evidence="3">
    <location>
        <begin position="280"/>
        <end position="372"/>
    </location>
</feature>
<protein>
    <submittedName>
        <fullName evidence="4">DSD1 family PLP-dependent enzyme</fullName>
    </submittedName>
</protein>
<name>A0ABV6PR66_9BURK</name>
<comment type="similarity">
    <text evidence="1">Belongs to the DSD1 family.</text>
</comment>
<dbReference type="SUPFAM" id="SSF51419">
    <property type="entry name" value="PLP-binding barrel"/>
    <property type="match status" value="1"/>
</dbReference>
<dbReference type="InterPro" id="IPR001608">
    <property type="entry name" value="Ala_racemase_N"/>
</dbReference>
<evidence type="ECO:0000259" key="3">
    <source>
        <dbReference type="SMART" id="SM01119"/>
    </source>
</evidence>
<dbReference type="RefSeq" id="WP_377480908.1">
    <property type="nucleotide sequence ID" value="NZ_JBHLTN010000008.1"/>
</dbReference>
<dbReference type="InterPro" id="IPR051466">
    <property type="entry name" value="D-amino_acid_metab_enzyme"/>
</dbReference>
<reference evidence="4 5" key="1">
    <citation type="submission" date="2024-09" db="EMBL/GenBank/DDBJ databases">
        <authorList>
            <person name="Sun Q."/>
            <person name="Mori K."/>
        </authorList>
    </citation>
    <scope>NUCLEOTIDE SEQUENCE [LARGE SCALE GENOMIC DNA]</scope>
    <source>
        <strain evidence="4 5">NCAIM B.02336</strain>
    </source>
</reference>
<keyword evidence="5" id="KW-1185">Reference proteome</keyword>
<evidence type="ECO:0000256" key="2">
    <source>
        <dbReference type="ARBA" id="ARBA00023239"/>
    </source>
</evidence>
<dbReference type="Gene3D" id="2.40.37.20">
    <property type="entry name" value="D-serine dehydratase-like domain"/>
    <property type="match status" value="1"/>
</dbReference>
<accession>A0ABV6PR66</accession>
<dbReference type="Proteomes" id="UP001589834">
    <property type="component" value="Unassembled WGS sequence"/>
</dbReference>
<dbReference type="Pfam" id="PF01168">
    <property type="entry name" value="Ala_racemase_N"/>
    <property type="match status" value="1"/>
</dbReference>
<proteinExistence type="inferred from homology"/>
<gene>
    <name evidence="4" type="ORF">ACFFGG_05765</name>
</gene>
<dbReference type="InterPro" id="IPR042208">
    <property type="entry name" value="D-ser_dehydrat-like_sf"/>
</dbReference>
<keyword evidence="2" id="KW-0456">Lyase</keyword>
<comment type="caution">
    <text evidence="4">The sequence shown here is derived from an EMBL/GenBank/DDBJ whole genome shotgun (WGS) entry which is preliminary data.</text>
</comment>
<evidence type="ECO:0000256" key="1">
    <source>
        <dbReference type="ARBA" id="ARBA00005323"/>
    </source>
</evidence>
<dbReference type="InterPro" id="IPR026956">
    <property type="entry name" value="D-ser_dehydrat-like_dom"/>
</dbReference>
<dbReference type="CDD" id="cd06819">
    <property type="entry name" value="PLPDE_III_LS_D-TA"/>
    <property type="match status" value="1"/>
</dbReference>
<evidence type="ECO:0000313" key="4">
    <source>
        <dbReference type="EMBL" id="MFC0592059.1"/>
    </source>
</evidence>
<dbReference type="EMBL" id="JBHLTN010000008">
    <property type="protein sequence ID" value="MFC0592059.1"/>
    <property type="molecule type" value="Genomic_DNA"/>
</dbReference>
<dbReference type="Gene3D" id="3.20.20.10">
    <property type="entry name" value="Alanine racemase"/>
    <property type="match status" value="1"/>
</dbReference>
<dbReference type="InterPro" id="IPR029066">
    <property type="entry name" value="PLP-binding_barrel"/>
</dbReference>
<evidence type="ECO:0000313" key="5">
    <source>
        <dbReference type="Proteomes" id="UP001589834"/>
    </source>
</evidence>
<sequence length="392" mass="40606">MNASLESLPATLQALIGQGVDAIDTPALVVDLDAAGRNLQRMAEFAARHRLRLRPHAKMHKSAAFAHLQLQAGAVGLCTQTVAEAEALAAAGIDDLFISNQVVAPAKLQRVAALAALLAARGGRLAIAVDSEGGIARLARAMQDSTTAIDVFVEVDIGQGRCGVAPGQPVLDLVRTLTAQAPALRYAGLHAYHGGAQHLRTAAERRAAIGQSAELLRRTVALLDAAELAPPLITGAGTGTFACEAASGLWSEIQPGSFLFMDADYARNERDPAQPAFEPALFIKSQVISVAADHAVCDAGHKSHAIDSGGPSVHALPGQPSLEAHNGGDEASILRPVAMAGGRLPALGDTVWLIPGHCDPTVNLHNQLIAVRGGLQDGCVDAVEPVLARGVW</sequence>
<dbReference type="PANTHER" id="PTHR28004">
    <property type="entry name" value="ZGC:162816-RELATED"/>
    <property type="match status" value="1"/>
</dbReference>